<dbReference type="VEuPathDB" id="FungiDB:CJJ09_001460"/>
<dbReference type="VEuPathDB" id="FungiDB:CJJ07_003950"/>
<dbReference type="EMBL" id="PEKT02000007">
    <property type="protein sequence ID" value="PIS51062.1"/>
    <property type="molecule type" value="Genomic_DNA"/>
</dbReference>
<keyword evidence="3" id="KW-1185">Reference proteome</keyword>
<dbReference type="VEuPathDB" id="FungiDB:CJI96_0000478"/>
<dbReference type="VEuPathDB" id="FungiDB:B9J08_002633"/>
<gene>
    <name evidence="2" type="ORF">B9J08_002633</name>
    <name evidence="1" type="ORF">B9J08_00493</name>
</gene>
<evidence type="ECO:0000313" key="2">
    <source>
        <dbReference type="EMBL" id="PIS51062.1"/>
    </source>
</evidence>
<name>A0A2H0ZR16_CANAR</name>
<proteinExistence type="predicted"/>
<dbReference type="OMA" id="NKEVGKW"/>
<dbReference type="GO" id="GO:0008289">
    <property type="term" value="F:lipid binding"/>
    <property type="evidence" value="ECO:0007669"/>
    <property type="project" value="EnsemblFungi"/>
</dbReference>
<evidence type="ECO:0008006" key="4">
    <source>
        <dbReference type="Google" id="ProtNLM"/>
    </source>
</evidence>
<comment type="caution">
    <text evidence="2">The sequence shown here is derived from an EMBL/GenBank/DDBJ whole genome shotgun (WGS) entry which is preliminary data.</text>
</comment>
<dbReference type="Pfam" id="PF08520">
    <property type="entry name" value="Mitofissin"/>
    <property type="match status" value="1"/>
</dbReference>
<dbReference type="PANTHER" id="PTHR28075">
    <property type="entry name" value="CHROMOSOME 16, WHOLE GENOME SHOTGUN SEQUENCE"/>
    <property type="match status" value="1"/>
</dbReference>
<reference evidence="1" key="4">
    <citation type="submission" date="2024-03" db="EMBL/GenBank/DDBJ databases">
        <title>Improved genome assembly of Candida auris strain B8441 and annotation of B11205.</title>
        <authorList>
            <person name="Cauldron N.C."/>
            <person name="Shea T."/>
            <person name="Cuomo C.A."/>
        </authorList>
    </citation>
    <scope>NUCLEOTIDE SEQUENCE</scope>
    <source>
        <strain evidence="1">B8441</strain>
    </source>
</reference>
<dbReference type="VEuPathDB" id="FungiDB:CJI97_002686"/>
<dbReference type="GO" id="GO:0000423">
    <property type="term" value="P:mitophagy"/>
    <property type="evidence" value="ECO:0007669"/>
    <property type="project" value="EnsemblFungi"/>
</dbReference>
<dbReference type="OrthoDB" id="16824at2759"/>
<sequence length="73" mass="7957">MGLITKSLHIGADLIAVSAILAGIRRNTGLTPNLDKLPNENAQFYAKKYLGIGESVFDYSSAYLGSSEYFKRS</sequence>
<reference evidence="1 3" key="3">
    <citation type="journal article" date="2018" name="Nat. Commun.">
        <title>Genomic insights into multidrug-resistance, mating and virulence in Candida auris and related emerging species.</title>
        <authorList>
            <person name="Munoz J.F."/>
            <person name="Gade L."/>
            <person name="Chow N.A."/>
            <person name="Loparev V.N."/>
            <person name="Juieng P."/>
            <person name="Berkow E.L."/>
            <person name="Farrer R.A."/>
            <person name="Litvintseva A.P."/>
            <person name="Cuomo C.A."/>
        </authorList>
    </citation>
    <scope>GENOME REANNOTATION</scope>
    <source>
        <strain evidence="1 3">B8441</strain>
    </source>
</reference>
<evidence type="ECO:0000313" key="1">
    <source>
        <dbReference type="EMBL" id="KAK8442170.1"/>
    </source>
</evidence>
<reference evidence="2" key="2">
    <citation type="submission" date="2017-11" db="EMBL/GenBank/DDBJ databases">
        <title>Candida auris genome assembly and annotation.</title>
        <authorList>
            <person name="Munoz J.F."/>
            <person name="Gade L.G."/>
            <person name="Chow N.A."/>
            <person name="Litvintseva A.P."/>
            <person name="Loparev V.N."/>
            <person name="Cuomo C.A."/>
        </authorList>
    </citation>
    <scope>NUCLEOTIDE SEQUENCE</scope>
    <source>
        <strain evidence="2">B8441</strain>
    </source>
</reference>
<dbReference type="GO" id="GO:0005758">
    <property type="term" value="C:mitochondrial intermembrane space"/>
    <property type="evidence" value="ECO:0007669"/>
    <property type="project" value="EnsemblFungi"/>
</dbReference>
<organism evidence="2">
    <name type="scientific">Candidozyma auris</name>
    <name type="common">Yeast</name>
    <name type="synonym">Candida auris</name>
    <dbReference type="NCBI Taxonomy" id="498019"/>
    <lineage>
        <taxon>Eukaryota</taxon>
        <taxon>Fungi</taxon>
        <taxon>Dikarya</taxon>
        <taxon>Ascomycota</taxon>
        <taxon>Saccharomycotina</taxon>
        <taxon>Pichiomycetes</taxon>
        <taxon>Metschnikowiaceae</taxon>
        <taxon>Candidozyma</taxon>
    </lineage>
</organism>
<dbReference type="GO" id="GO:0000266">
    <property type="term" value="P:mitochondrial fission"/>
    <property type="evidence" value="ECO:0007669"/>
    <property type="project" value="EnsemblFungi"/>
</dbReference>
<evidence type="ECO:0000313" key="3">
    <source>
        <dbReference type="Proteomes" id="UP000230249"/>
    </source>
</evidence>
<dbReference type="InterPro" id="IPR013726">
    <property type="entry name" value="Mitofissin"/>
</dbReference>
<protein>
    <recommendedName>
        <fullName evidence="4">DUF1748-domain-containing protein</fullName>
    </recommendedName>
</protein>
<dbReference type="PANTHER" id="PTHR28075:SF1">
    <property type="entry name" value="DUF1748-DOMAIN-CONTAINING PROTEIN"/>
    <property type="match status" value="1"/>
</dbReference>
<dbReference type="EMBL" id="PEKT03000001">
    <property type="protein sequence ID" value="KAK8442170.1"/>
    <property type="molecule type" value="Genomic_DNA"/>
</dbReference>
<reference evidence="2 3" key="1">
    <citation type="journal article" date="2017" name="Clin. Infect. Dis.">
        <title>Simultaneous emergence of multidrug-resistant Candida auris on 3 continents confirmed by whole-genome sequencing and epidemiological analyses.</title>
        <authorList>
            <person name="Lockhart S.R."/>
            <person name="Etienne K.A."/>
            <person name="Vallabhaneni S."/>
            <person name="Farooqi J."/>
            <person name="Chowdhary A."/>
            <person name="Govender N.P."/>
            <person name="Colombo A.L."/>
            <person name="Calvo B."/>
            <person name="Cuomo C.A."/>
            <person name="Desjardins C.A."/>
            <person name="Berkow E.L."/>
            <person name="Castanheira M."/>
            <person name="Magobo R.E."/>
            <person name="Jabeen K."/>
            <person name="Asghar R.J."/>
            <person name="Meis J.F."/>
            <person name="Jackson B."/>
            <person name="Chiller T."/>
            <person name="Litvintseva A.P."/>
        </authorList>
    </citation>
    <scope>NUCLEOTIDE SEQUENCE [LARGE SCALE GENOMIC DNA]</scope>
    <source>
        <strain evidence="2 3">B8441</strain>
    </source>
</reference>
<dbReference type="AlphaFoldDB" id="A0A2H0ZR16"/>
<dbReference type="Proteomes" id="UP000230249">
    <property type="component" value="Unassembled WGS sequence"/>
</dbReference>
<accession>A0A2H0ZR16</accession>